<reference evidence="2" key="2">
    <citation type="submission" date="2018-04" db="EMBL/GenBank/DDBJ databases">
        <title>OnivRS2 (Oryza nivara Reference Sequence Version 2).</title>
        <authorList>
            <person name="Zhang J."/>
            <person name="Kudrna D."/>
            <person name="Lee S."/>
            <person name="Talag J."/>
            <person name="Rajasekar S."/>
            <person name="Welchert J."/>
            <person name="Hsing Y.-I."/>
            <person name="Wing R.A."/>
        </authorList>
    </citation>
    <scope>NUCLEOTIDE SEQUENCE [LARGE SCALE GENOMIC DNA]</scope>
</reference>
<keyword evidence="3" id="KW-1185">Reference proteome</keyword>
<dbReference type="Gramene" id="ONIVA01G02980.1">
    <property type="protein sequence ID" value="ONIVA01G02980.1"/>
    <property type="gene ID" value="ONIVA01G02980"/>
</dbReference>
<name>A0A0E0FG20_ORYNI</name>
<sequence>MMPELGTVDFATDNSGTQNFGPVFGHNRSNRMLLRKGPEHGLVEDGRQRREIASVDDDLSKMKGAGLDSLRIREGGGKLLVV</sequence>
<protein>
    <submittedName>
        <fullName evidence="2">Uncharacterized protein</fullName>
    </submittedName>
</protein>
<proteinExistence type="predicted"/>
<evidence type="ECO:0000313" key="2">
    <source>
        <dbReference type="EnsemblPlants" id="ONIVA01G02980.1"/>
    </source>
</evidence>
<dbReference type="AlphaFoldDB" id="A0A0E0FG20"/>
<accession>A0A0E0FG20</accession>
<dbReference type="HOGENOM" id="CLU_2562252_0_0_1"/>
<feature type="region of interest" description="Disordered" evidence="1">
    <location>
        <begin position="1"/>
        <end position="25"/>
    </location>
</feature>
<organism evidence="2">
    <name type="scientific">Oryza nivara</name>
    <name type="common">Indian wild rice</name>
    <name type="synonym">Oryza sativa f. spontanea</name>
    <dbReference type="NCBI Taxonomy" id="4536"/>
    <lineage>
        <taxon>Eukaryota</taxon>
        <taxon>Viridiplantae</taxon>
        <taxon>Streptophyta</taxon>
        <taxon>Embryophyta</taxon>
        <taxon>Tracheophyta</taxon>
        <taxon>Spermatophyta</taxon>
        <taxon>Magnoliopsida</taxon>
        <taxon>Liliopsida</taxon>
        <taxon>Poales</taxon>
        <taxon>Poaceae</taxon>
        <taxon>BOP clade</taxon>
        <taxon>Oryzoideae</taxon>
        <taxon>Oryzeae</taxon>
        <taxon>Oryzinae</taxon>
        <taxon>Oryza</taxon>
    </lineage>
</organism>
<dbReference type="Proteomes" id="UP000006591">
    <property type="component" value="Chromosome 1"/>
</dbReference>
<evidence type="ECO:0000256" key="1">
    <source>
        <dbReference type="SAM" id="MobiDB-lite"/>
    </source>
</evidence>
<reference evidence="2" key="1">
    <citation type="submission" date="2015-04" db="UniProtKB">
        <authorList>
            <consortium name="EnsemblPlants"/>
        </authorList>
    </citation>
    <scope>IDENTIFICATION</scope>
    <source>
        <strain evidence="2">SL10</strain>
    </source>
</reference>
<dbReference type="EnsemblPlants" id="ONIVA01G02980.1">
    <property type="protein sequence ID" value="ONIVA01G02980.1"/>
    <property type="gene ID" value="ONIVA01G02980"/>
</dbReference>
<evidence type="ECO:0000313" key="3">
    <source>
        <dbReference type="Proteomes" id="UP000006591"/>
    </source>
</evidence>